<sequence length="745" mass="82701">MIYTMKNPVALLVFSLAFITSLKVLCPTWINTPVQAAEAETPQVLSNGETFNDHRLQPLKNYNGHFPFEVPDTRKAWENRAEELRQRALISNGLWPMPPKTPLNPVIHGIEEREGFTVEKVYFEALPGFYVTGLLFRPADQSGPCPGVLSPHGHGGRLMDLGLEKVRKQIETGAEKYESSGRFPKLARCALLARMGCVVFIFDMIGYVDSVQLPRSLAHGYKSERPEMEGTDRWGFYSTQAELRLQSIMGLQTWSCIRALDFLENLPDVDPKRLAVTGGSGGGTQTILLGAIDPRPVVAFPQGMVSTAMQGGCSCENTSLLRIGTGNVELAALFAPRPQAMATANDWTRDMMTDGYPELRKLYGLYGAEEHVQCTPMPQFRHNYNYVTRGKMAEWFNHYLKLGLEAPIIEEDYVLLDDHHVWNEQHPEPEHKGDEFERSLLAQITAQSEKQIADLTPRDPESLENYRHVIGKAVETLIGRSLPNVGPIQRENVSKQNRGDYLLQTDLISISNHQEQLPVLSLYPVEQEWNGRSILWLTEKGKSGLFTEDGQLIPAVQRLLAEGNSVVSADLFAQGEFINEDIPGDRNRLVEKPYPSAVYTYTYNHTLFAQRTHDVLSLVQLLSSDPPKVQEIALVGTGAMGPVVAAAGAISKDFVASVAVESNGFRFANLLSYRDASFIPGIVKYGDMPALLALNSSHDLFVLGESEQSLPVAVSCYGINNSTVTIRPESQQAEAAISQWLLANE</sequence>
<name>A0A517T8J5_9PLAN</name>
<reference evidence="1 2" key="1">
    <citation type="submission" date="2019-02" db="EMBL/GenBank/DDBJ databases">
        <title>Deep-cultivation of Planctomycetes and their phenomic and genomic characterization uncovers novel biology.</title>
        <authorList>
            <person name="Wiegand S."/>
            <person name="Jogler M."/>
            <person name="Boedeker C."/>
            <person name="Pinto D."/>
            <person name="Vollmers J."/>
            <person name="Rivas-Marin E."/>
            <person name="Kohn T."/>
            <person name="Peeters S.H."/>
            <person name="Heuer A."/>
            <person name="Rast P."/>
            <person name="Oberbeckmann S."/>
            <person name="Bunk B."/>
            <person name="Jeske O."/>
            <person name="Meyerdierks A."/>
            <person name="Storesund J.E."/>
            <person name="Kallscheuer N."/>
            <person name="Luecker S."/>
            <person name="Lage O.M."/>
            <person name="Pohl T."/>
            <person name="Merkel B.J."/>
            <person name="Hornburger P."/>
            <person name="Mueller R.-W."/>
            <person name="Bruemmer F."/>
            <person name="Labrenz M."/>
            <person name="Spormann A.M."/>
            <person name="Op den Camp H."/>
            <person name="Overmann J."/>
            <person name="Amann R."/>
            <person name="Jetten M.S.M."/>
            <person name="Mascher T."/>
            <person name="Medema M.H."/>
            <person name="Devos D.P."/>
            <person name="Kaster A.-K."/>
            <person name="Ovreas L."/>
            <person name="Rohde M."/>
            <person name="Galperin M.Y."/>
            <person name="Jogler C."/>
        </authorList>
    </citation>
    <scope>NUCLEOTIDE SEQUENCE [LARGE SCALE GENOMIC DNA]</scope>
    <source>
        <strain evidence="1 2">V22</strain>
    </source>
</reference>
<dbReference type="InterPro" id="IPR029058">
    <property type="entry name" value="AB_hydrolase_fold"/>
</dbReference>
<evidence type="ECO:0000313" key="1">
    <source>
        <dbReference type="EMBL" id="QDT64686.1"/>
    </source>
</evidence>
<dbReference type="InterPro" id="IPR050261">
    <property type="entry name" value="FrsA_esterase"/>
</dbReference>
<dbReference type="EMBL" id="CP036316">
    <property type="protein sequence ID" value="QDT64686.1"/>
    <property type="molecule type" value="Genomic_DNA"/>
</dbReference>
<dbReference type="SUPFAM" id="SSF53474">
    <property type="entry name" value="alpha/beta-Hydrolases"/>
    <property type="match status" value="1"/>
</dbReference>
<protein>
    <submittedName>
        <fullName evidence="1">Acetyl xylan esterase (AXE1)</fullName>
    </submittedName>
</protein>
<proteinExistence type="predicted"/>
<keyword evidence="2" id="KW-1185">Reference proteome</keyword>
<accession>A0A517T8J5</accession>
<organism evidence="1 2">
    <name type="scientific">Calycomorphotria hydatis</name>
    <dbReference type="NCBI Taxonomy" id="2528027"/>
    <lineage>
        <taxon>Bacteria</taxon>
        <taxon>Pseudomonadati</taxon>
        <taxon>Planctomycetota</taxon>
        <taxon>Planctomycetia</taxon>
        <taxon>Planctomycetales</taxon>
        <taxon>Planctomycetaceae</taxon>
        <taxon>Calycomorphotria</taxon>
    </lineage>
</organism>
<dbReference type="AlphaFoldDB" id="A0A517T8J5"/>
<gene>
    <name evidence="1" type="ORF">V22_19270</name>
</gene>
<evidence type="ECO:0000313" key="2">
    <source>
        <dbReference type="Proteomes" id="UP000319976"/>
    </source>
</evidence>
<dbReference type="KEGG" id="chya:V22_19270"/>
<dbReference type="PANTHER" id="PTHR22946">
    <property type="entry name" value="DIENELACTONE HYDROLASE DOMAIN-CONTAINING PROTEIN-RELATED"/>
    <property type="match status" value="1"/>
</dbReference>
<dbReference type="RefSeq" id="WP_145262059.1">
    <property type="nucleotide sequence ID" value="NZ_CP036316.1"/>
</dbReference>
<dbReference type="Gene3D" id="3.40.50.1820">
    <property type="entry name" value="alpha/beta hydrolase"/>
    <property type="match status" value="2"/>
</dbReference>
<dbReference type="Proteomes" id="UP000319976">
    <property type="component" value="Chromosome"/>
</dbReference>
<dbReference type="PANTHER" id="PTHR22946:SF8">
    <property type="entry name" value="ACETYL XYLAN ESTERASE DOMAIN-CONTAINING PROTEIN"/>
    <property type="match status" value="1"/>
</dbReference>
<dbReference type="OrthoDB" id="244125at2"/>